<accession>A0A7U7G5D9</accession>
<reference evidence="1 2" key="2">
    <citation type="journal article" date="2014" name="PLoS ONE">
        <title>Evolution of mitochondria reconstructed from the energy metabolism of living bacteria.</title>
        <authorList>
            <person name="Degli Esposti M."/>
            <person name="Chouaia B."/>
            <person name="Comandatore F."/>
            <person name="Crotti E."/>
            <person name="Sassera D."/>
            <person name="Lievens P.M."/>
            <person name="Daffonchio D."/>
            <person name="Bandi C."/>
        </authorList>
    </citation>
    <scope>NUCLEOTIDE SEQUENCE [LARGE SCALE GENOMIC DNA]</scope>
    <source>
        <strain evidence="2">AM169</strain>
    </source>
</reference>
<organism evidence="1 2">
    <name type="scientific">Parasaccharibacter apium</name>
    <dbReference type="NCBI Taxonomy" id="1510841"/>
    <lineage>
        <taxon>Bacteria</taxon>
        <taxon>Pseudomonadati</taxon>
        <taxon>Pseudomonadota</taxon>
        <taxon>Alphaproteobacteria</taxon>
        <taxon>Acetobacterales</taxon>
        <taxon>Acetobacteraceae</taxon>
        <taxon>Parasaccharibacter</taxon>
    </lineage>
</organism>
<reference evidence="1 2" key="1">
    <citation type="journal article" date="2014" name="Genome Biol. Evol.">
        <title>Acetic acid bacteria genomes reveal functional traits for adaptation to life in insect guts.</title>
        <authorList>
            <person name="Chouaia B."/>
            <person name="Gaiarsa S."/>
            <person name="Crotti E."/>
            <person name="Comandatore F."/>
            <person name="Degli Esposti M."/>
            <person name="Ricci I."/>
            <person name="Alma A."/>
            <person name="Favia G."/>
            <person name="Bandi C."/>
            <person name="Daffonchio D."/>
        </authorList>
    </citation>
    <scope>NUCLEOTIDE SEQUENCE [LARGE SCALE GENOMIC DNA]</scope>
    <source>
        <strain evidence="2">AM169</strain>
    </source>
</reference>
<sequence length="51" mass="5605">MAHASKSGNFIIPSPPASLWLLTGHDAKYGKNVFLSCLCDPLSSRLTWWVS</sequence>
<comment type="caution">
    <text evidence="1">The sequence shown here is derived from an EMBL/GenBank/DDBJ whole genome shotgun (WGS) entry which is preliminary data.</text>
</comment>
<gene>
    <name evidence="1" type="ORF">SACS_0714</name>
</gene>
<protein>
    <submittedName>
        <fullName evidence="1">Uncharacterized protein</fullName>
    </submittedName>
</protein>
<dbReference type="Proteomes" id="UP000027590">
    <property type="component" value="Unassembled WGS sequence"/>
</dbReference>
<dbReference type="AlphaFoldDB" id="A0A7U7G5D9"/>
<proteinExistence type="predicted"/>
<evidence type="ECO:0000313" key="2">
    <source>
        <dbReference type="Proteomes" id="UP000027590"/>
    </source>
</evidence>
<name>A0A7U7G5D9_9PROT</name>
<evidence type="ECO:0000313" key="1">
    <source>
        <dbReference type="EMBL" id="CDG33452.1"/>
    </source>
</evidence>
<dbReference type="EMBL" id="CBLY010000004">
    <property type="protein sequence ID" value="CDG33452.1"/>
    <property type="molecule type" value="Genomic_DNA"/>
</dbReference>